<dbReference type="HOGENOM" id="CLU_302837_0_0_14"/>
<evidence type="ECO:0000313" key="2">
    <source>
        <dbReference type="EMBL" id="AGM26108.1"/>
    </source>
</evidence>
<keyword evidence="3" id="KW-1185">Reference proteome</keyword>
<dbReference type="AlphaFoldDB" id="R4U675"/>
<evidence type="ECO:0000256" key="1">
    <source>
        <dbReference type="SAM" id="Phobius"/>
    </source>
</evidence>
<keyword evidence="1" id="KW-1133">Transmembrane helix</keyword>
<name>R4U675_9MOLU</name>
<feature type="transmembrane region" description="Helical" evidence="1">
    <location>
        <begin position="146"/>
        <end position="169"/>
    </location>
</feature>
<dbReference type="RefSeq" id="WP_016340754.1">
    <property type="nucleotide sequence ID" value="NC_021284.1"/>
</dbReference>
<dbReference type="eggNOG" id="COG1520">
    <property type="taxonomic scope" value="Bacteria"/>
</dbReference>
<dbReference type="Proteomes" id="UP000013963">
    <property type="component" value="Chromosome"/>
</dbReference>
<dbReference type="eggNOG" id="COG3469">
    <property type="taxonomic scope" value="Bacteria"/>
</dbReference>
<dbReference type="PATRIC" id="fig|1276229.3.peg.513"/>
<keyword evidence="1" id="KW-0472">Membrane</keyword>
<gene>
    <name evidence="2" type="ORF">SSYRP_v1c05180</name>
</gene>
<evidence type="ECO:0000313" key="3">
    <source>
        <dbReference type="Proteomes" id="UP000013963"/>
    </source>
</evidence>
<protein>
    <submittedName>
        <fullName evidence="2">Uncharacterized protein</fullName>
    </submittedName>
</protein>
<reference evidence="2 3" key="1">
    <citation type="journal article" date="2013" name="Genome Biol. Evol.">
        <title>Complete genomes of two dipteran-associated spiroplasmas provided insights into the origin, dynamics, and impacts of viral invasion in spiroplasma.</title>
        <authorList>
            <person name="Ku C."/>
            <person name="Lo W.S."/>
            <person name="Chen L.L."/>
            <person name="Kuo C.H."/>
        </authorList>
    </citation>
    <scope>NUCLEOTIDE SEQUENCE [LARGE SCALE GENOMIC DNA]</scope>
    <source>
        <strain evidence="2">EA-1</strain>
    </source>
</reference>
<proteinExistence type="predicted"/>
<organism evidence="2 3">
    <name type="scientific">Spiroplasma syrphidicola EA-1</name>
    <dbReference type="NCBI Taxonomy" id="1276229"/>
    <lineage>
        <taxon>Bacteria</taxon>
        <taxon>Bacillati</taxon>
        <taxon>Mycoplasmatota</taxon>
        <taxon>Mollicutes</taxon>
        <taxon>Entomoplasmatales</taxon>
        <taxon>Spiroplasmataceae</taxon>
        <taxon>Spiroplasma</taxon>
    </lineage>
</organism>
<dbReference type="KEGG" id="ssyr:SSYRP_v1c05180"/>
<dbReference type="STRING" id="1276229.SSYRP_v1c05180"/>
<accession>R4U675</accession>
<dbReference type="EMBL" id="CP005078">
    <property type="protein sequence ID" value="AGM26108.1"/>
    <property type="molecule type" value="Genomic_DNA"/>
</dbReference>
<dbReference type="OrthoDB" id="358279at2"/>
<sequence>MKNKLDILYNRMCPACQKKFNDIINNIKHNSSKNIQNLDIFNCRIDPNRSIREDQGIRPVGIIRCPYDSYVFIWKDNLYDNFGLSKLPVINNTITLSRETIMQSKNSLIPSGNNQLSNQSQISAIKELQVKNNFYLVHISKMRKKIAIIFVLLILLLGASGGFITWYFLTDQANSQNNLILLSNDFTITNLTTISSNKPEVILQEAQKQNLELQIKELLVKDITEASAVVYPKPNSTVYKSNSTIKVTFKATKITLSTHLKKTTFTDDISKSNLDEILAIIASYPENNQLKTAELKLTETKSGRNAESKFYNLTAKDANSQYLSDDTMQVSFEYIVKKELSTDLKVTNLEKINDKSDSTILENLKNKNKDLIMSEILIENITDTKATIKPIKDSQFYLPNDKGIEIQFELKKELKDVILVKILGELEDNKEQTILDAIQTANKDLDINQIQLDGTPSNTEAIVKAKSDSKDYKPGSTQTVNFTLSVVNDKKDLSDVITVTTLGELDNNEEQTIIDAIKAKNDQVDTNEIQLDGVAEETKATIKTKDDSTIYNPGTVDVTFTIKQENTKKDLSDVITETTLGELDNNEEQTIIDAIKAKNDQVDTNEIQLDGVAEETKATIKTKDDSTIYNPGTVDVTFTIKQENTKKDLSDVITETTLGELDNNEEQTIIDAIKAKNDQVDTNEIQLDGVAEETKATIKTKDDSTIYNPGTVDVTFTIKQENTKKDLSDVITETTLGELDNNEEQTIIDAIKAKNDQVDTNEIQLDGVAEETKATIKTKDDSTIYNPGTVDVTFTIKQENTKKDLSDVITETTLGELDNNEEQTILNAIQTVNKDVDITEIQLDGVAEETKATIKAKDDSTIYNPGTVDVTFTIKQENTKKDLSDVITETTLGELDNNEEQTILNVIQTVNKDVDITEIQLDGVAEETKATIKAKDDSTIYNPGTIEVTFTIKEQSSTKKDTSKILLKIDFDKNININKEVILK</sequence>
<keyword evidence="1" id="KW-0812">Transmembrane</keyword>